<dbReference type="AlphaFoldDB" id="A0A562IUP5"/>
<evidence type="ECO:0000313" key="3">
    <source>
        <dbReference type="Proteomes" id="UP000321490"/>
    </source>
</evidence>
<evidence type="ECO:0000256" key="1">
    <source>
        <dbReference type="SAM" id="Phobius"/>
    </source>
</evidence>
<organism evidence="2 3">
    <name type="scientific">Modestobacter roseus</name>
    <dbReference type="NCBI Taxonomy" id="1181884"/>
    <lineage>
        <taxon>Bacteria</taxon>
        <taxon>Bacillati</taxon>
        <taxon>Actinomycetota</taxon>
        <taxon>Actinomycetes</taxon>
        <taxon>Geodermatophilales</taxon>
        <taxon>Geodermatophilaceae</taxon>
        <taxon>Modestobacter</taxon>
    </lineage>
</organism>
<feature type="transmembrane region" description="Helical" evidence="1">
    <location>
        <begin position="20"/>
        <end position="37"/>
    </location>
</feature>
<feature type="transmembrane region" description="Helical" evidence="1">
    <location>
        <begin position="333"/>
        <end position="351"/>
    </location>
</feature>
<dbReference type="Proteomes" id="UP000321490">
    <property type="component" value="Unassembled WGS sequence"/>
</dbReference>
<feature type="transmembrane region" description="Helical" evidence="1">
    <location>
        <begin position="103"/>
        <end position="122"/>
    </location>
</feature>
<reference evidence="2 3" key="1">
    <citation type="submission" date="2019-07" db="EMBL/GenBank/DDBJ databases">
        <title>R&amp;d 2014.</title>
        <authorList>
            <person name="Klenk H.-P."/>
        </authorList>
    </citation>
    <scope>NUCLEOTIDE SEQUENCE [LARGE SCALE GENOMIC DNA]</scope>
    <source>
        <strain evidence="2 3">DSM 45764</strain>
    </source>
</reference>
<keyword evidence="1" id="KW-0472">Membrane</keyword>
<feature type="transmembrane region" description="Helical" evidence="1">
    <location>
        <begin position="414"/>
        <end position="436"/>
    </location>
</feature>
<keyword evidence="1" id="KW-1133">Transmembrane helix</keyword>
<accession>A0A562IUP5</accession>
<evidence type="ECO:0008006" key="4">
    <source>
        <dbReference type="Google" id="ProtNLM"/>
    </source>
</evidence>
<comment type="caution">
    <text evidence="2">The sequence shown here is derived from an EMBL/GenBank/DDBJ whole genome shotgun (WGS) entry which is preliminary data.</text>
</comment>
<feature type="transmembrane region" description="Helical" evidence="1">
    <location>
        <begin position="363"/>
        <end position="382"/>
    </location>
</feature>
<keyword evidence="3" id="KW-1185">Reference proteome</keyword>
<feature type="transmembrane region" description="Helical" evidence="1">
    <location>
        <begin position="388"/>
        <end position="407"/>
    </location>
</feature>
<feature type="transmembrane region" description="Helical" evidence="1">
    <location>
        <begin position="208"/>
        <end position="226"/>
    </location>
</feature>
<keyword evidence="1" id="KW-0812">Transmembrane</keyword>
<dbReference type="RefSeq" id="WP_153359134.1">
    <property type="nucleotide sequence ID" value="NZ_ML762486.1"/>
</dbReference>
<dbReference type="EMBL" id="VLKF01000001">
    <property type="protein sequence ID" value="TWH74244.1"/>
    <property type="molecule type" value="Genomic_DNA"/>
</dbReference>
<protein>
    <recommendedName>
        <fullName evidence="4">Dolichyl-phosphate-mannose-protein mannosyltransferase</fullName>
    </recommendedName>
</protein>
<feature type="transmembrane region" description="Helical" evidence="1">
    <location>
        <begin position="175"/>
        <end position="201"/>
    </location>
</feature>
<sequence>MAQALPVEGPLREQTHRVPGGLRAALGALLVLVVHLQPPAPVFRYDATRYWGGAQALLDERSAVVEGLLDLRGVLTTLLYLPAAVVTRLAGDDLAGAAVLAENAVLIGLIGVVLLPALVSIWRPAGPWTVVCCAFGTAVVTGGFAPFPLTDLWAAALLLTVVAALHRQGRGWLVLAGVAAGAAVNIRPATLLPLAAVGVAVLLARRWAALWAALGATLALAPQVALNRSRGTSWLPVPPGTGGLTELQASFASYVVRYDTVVAGPDAEPRLFSCSPAMVDALAGEVPRSPAGLASAFLHHLPQSVPFAAQKVGAALHWPLSTPYLTPAPGVDVVFAVLVTAVSVAGVAALLRLSTRERGRTTLGRVAVLLVWLGSLATLVTSATETRFALPLVLIGVAGCATVVAGGRPQGRSAWWWVAGTVVAVAAVYAVGVAGLQHPFAGMATPELCSGR</sequence>
<gene>
    <name evidence="2" type="ORF">JD78_02779</name>
</gene>
<name>A0A562IUP5_9ACTN</name>
<dbReference type="OrthoDB" id="5113142at2"/>
<evidence type="ECO:0000313" key="2">
    <source>
        <dbReference type="EMBL" id="TWH74244.1"/>
    </source>
</evidence>
<proteinExistence type="predicted"/>
<feature type="transmembrane region" description="Helical" evidence="1">
    <location>
        <begin position="128"/>
        <end position="145"/>
    </location>
</feature>